<evidence type="ECO:0000313" key="4">
    <source>
        <dbReference type="Proteomes" id="UP000242444"/>
    </source>
</evidence>
<evidence type="ECO:0000313" key="3">
    <source>
        <dbReference type="EMBL" id="OZM73233.1"/>
    </source>
</evidence>
<dbReference type="PANTHER" id="PTHR34406">
    <property type="entry name" value="PROTEIN YCEI"/>
    <property type="match status" value="1"/>
</dbReference>
<dbReference type="EMBL" id="NKYE01000005">
    <property type="protein sequence ID" value="OZM73233.1"/>
    <property type="molecule type" value="Genomic_DNA"/>
</dbReference>
<dbReference type="Pfam" id="PF04264">
    <property type="entry name" value="YceI"/>
    <property type="match status" value="1"/>
</dbReference>
<sequence length="192" mass="20477">MSGPAGTTAGGTTLSSSTENATDRIDIPLAGRYVIDTGRSTVDFTTRHLFGLAPVRGSFSVRDGRITVTEPVFGSSVEAAVDATSFRTGNSARDKVVHSGRYLDTDRYPAITFSSIALKQSGTDWTLNGTLTVREVTRPVELAIRHAESGVDGLTVRADTRIDRTDFGLTAQKGMTGRYLDLTLHLAAVPAQ</sequence>
<dbReference type="PANTHER" id="PTHR34406:SF1">
    <property type="entry name" value="PROTEIN YCEI"/>
    <property type="match status" value="1"/>
</dbReference>
<comment type="caution">
    <text evidence="3">The sequence shown here is derived from an EMBL/GenBank/DDBJ whole genome shotgun (WGS) entry which is preliminary data.</text>
</comment>
<proteinExistence type="inferred from homology"/>
<evidence type="ECO:0000259" key="2">
    <source>
        <dbReference type="SMART" id="SM00867"/>
    </source>
</evidence>
<dbReference type="InParanoid" id="A0A263D442"/>
<dbReference type="AlphaFoldDB" id="A0A263D442"/>
<accession>A0A263D442</accession>
<comment type="similarity">
    <text evidence="1">Belongs to the UPF0312 family.</text>
</comment>
<dbReference type="SMART" id="SM00867">
    <property type="entry name" value="YceI"/>
    <property type="match status" value="1"/>
</dbReference>
<dbReference type="OrthoDB" id="9811006at2"/>
<feature type="domain" description="Lipid/polyisoprenoid-binding YceI-like" evidence="2">
    <location>
        <begin position="32"/>
        <end position="189"/>
    </location>
</feature>
<name>A0A263D442_9PSEU</name>
<dbReference type="SUPFAM" id="SSF101874">
    <property type="entry name" value="YceI-like"/>
    <property type="match status" value="1"/>
</dbReference>
<dbReference type="InterPro" id="IPR007372">
    <property type="entry name" value="Lipid/polyisoprenoid-bd_YceI"/>
</dbReference>
<evidence type="ECO:0000256" key="1">
    <source>
        <dbReference type="ARBA" id="ARBA00008812"/>
    </source>
</evidence>
<organism evidence="3 4">
    <name type="scientific">Amycolatopsis antarctica</name>
    <dbReference type="NCBI Taxonomy" id="1854586"/>
    <lineage>
        <taxon>Bacteria</taxon>
        <taxon>Bacillati</taxon>
        <taxon>Actinomycetota</taxon>
        <taxon>Actinomycetes</taxon>
        <taxon>Pseudonocardiales</taxon>
        <taxon>Pseudonocardiaceae</taxon>
        <taxon>Amycolatopsis</taxon>
    </lineage>
</organism>
<dbReference type="Proteomes" id="UP000242444">
    <property type="component" value="Unassembled WGS sequence"/>
</dbReference>
<gene>
    <name evidence="3" type="ORF">CFN78_10225</name>
</gene>
<protein>
    <recommendedName>
        <fullName evidence="2">Lipid/polyisoprenoid-binding YceI-like domain-containing protein</fullName>
    </recommendedName>
</protein>
<dbReference type="InterPro" id="IPR036761">
    <property type="entry name" value="TTHA0802/YceI-like_sf"/>
</dbReference>
<keyword evidence="4" id="KW-1185">Reference proteome</keyword>
<reference evidence="3 4" key="1">
    <citation type="submission" date="2017-07" db="EMBL/GenBank/DDBJ databases">
        <title>Amycolatopsis antarcticus sp. nov., isolated from the surface of an Antarcticus brown macroalga.</title>
        <authorList>
            <person name="Wang J."/>
            <person name="Leiva S."/>
            <person name="Huang J."/>
            <person name="Huang Y."/>
        </authorList>
    </citation>
    <scope>NUCLEOTIDE SEQUENCE [LARGE SCALE GENOMIC DNA]</scope>
    <source>
        <strain evidence="3 4">AU-G6</strain>
    </source>
</reference>
<dbReference type="Gene3D" id="2.40.128.110">
    <property type="entry name" value="Lipid/polyisoprenoid-binding, YceI-like"/>
    <property type="match status" value="1"/>
</dbReference>